<evidence type="ECO:0000313" key="6">
    <source>
        <dbReference type="Proteomes" id="UP001291930"/>
    </source>
</evidence>
<dbReference type="PROSITE" id="PS51118">
    <property type="entry name" value="HTH_HXLR"/>
    <property type="match status" value="1"/>
</dbReference>
<keyword evidence="1" id="KW-0805">Transcription regulation</keyword>
<dbReference type="EMBL" id="JAXOVW010000040">
    <property type="protein sequence ID" value="MDZ5608823.1"/>
    <property type="molecule type" value="Genomic_DNA"/>
</dbReference>
<evidence type="ECO:0000256" key="3">
    <source>
        <dbReference type="ARBA" id="ARBA00023163"/>
    </source>
</evidence>
<keyword evidence="2" id="KW-0238">DNA-binding</keyword>
<evidence type="ECO:0000259" key="4">
    <source>
        <dbReference type="PROSITE" id="PS51118"/>
    </source>
</evidence>
<sequence>MEQDLRHEVLHKIQSKEFNCAKELTLSIISGKWKIVILYRLGINGPMRFSAIQHLFPKITHKVLTKQLRELEDDGVITRKIYPEIPPKVEYSLTELGESLQPILQMMYDWGEKRIQQLQQES</sequence>
<protein>
    <submittedName>
        <fullName evidence="5">Helix-turn-helix domain-containing protein</fullName>
    </submittedName>
</protein>
<dbReference type="InterPro" id="IPR036388">
    <property type="entry name" value="WH-like_DNA-bd_sf"/>
</dbReference>
<reference evidence="6" key="1">
    <citation type="submission" date="2023-11" db="EMBL/GenBank/DDBJ databases">
        <title>Genome Sequence of Bacillus pseudomycoides stain BUPM19.</title>
        <authorList>
            <person name="Farhat A."/>
        </authorList>
    </citation>
    <scope>NUCLEOTIDE SEQUENCE [LARGE SCALE GENOMIC DNA]</scope>
    <source>
        <strain evidence="6">BUPM19</strain>
    </source>
</reference>
<proteinExistence type="predicted"/>
<dbReference type="Pfam" id="PF01638">
    <property type="entry name" value="HxlR"/>
    <property type="match status" value="1"/>
</dbReference>
<evidence type="ECO:0000256" key="2">
    <source>
        <dbReference type="ARBA" id="ARBA00023125"/>
    </source>
</evidence>
<dbReference type="PANTHER" id="PTHR33204:SF38">
    <property type="entry name" value="HTH-TYPE TRANSCRIPTIONAL ACTIVATOR HXLR"/>
    <property type="match status" value="1"/>
</dbReference>
<keyword evidence="6" id="KW-1185">Reference proteome</keyword>
<accession>A0ABU5JZG3</accession>
<dbReference type="InterPro" id="IPR002577">
    <property type="entry name" value="HTH_HxlR"/>
</dbReference>
<keyword evidence="3" id="KW-0804">Transcription</keyword>
<dbReference type="InterPro" id="IPR036390">
    <property type="entry name" value="WH_DNA-bd_sf"/>
</dbReference>
<dbReference type="PANTHER" id="PTHR33204">
    <property type="entry name" value="TRANSCRIPTIONAL REGULATOR, MARR FAMILY"/>
    <property type="match status" value="1"/>
</dbReference>
<gene>
    <name evidence="5" type="ORF">U2I54_17560</name>
</gene>
<dbReference type="Gene3D" id="1.10.10.10">
    <property type="entry name" value="Winged helix-like DNA-binding domain superfamily/Winged helix DNA-binding domain"/>
    <property type="match status" value="1"/>
</dbReference>
<evidence type="ECO:0000313" key="5">
    <source>
        <dbReference type="EMBL" id="MDZ5608823.1"/>
    </source>
</evidence>
<dbReference type="RefSeq" id="WP_017152441.1">
    <property type="nucleotide sequence ID" value="NZ_JAIKLI010000095.1"/>
</dbReference>
<comment type="caution">
    <text evidence="5">The sequence shown here is derived from an EMBL/GenBank/DDBJ whole genome shotgun (WGS) entry which is preliminary data.</text>
</comment>
<feature type="domain" description="HTH hxlR-type" evidence="4">
    <location>
        <begin position="20"/>
        <end position="119"/>
    </location>
</feature>
<dbReference type="Proteomes" id="UP001291930">
    <property type="component" value="Unassembled WGS sequence"/>
</dbReference>
<organism evidence="5 6">
    <name type="scientific">Bacillus bingmayongensis</name>
    <dbReference type="NCBI Taxonomy" id="1150157"/>
    <lineage>
        <taxon>Bacteria</taxon>
        <taxon>Bacillati</taxon>
        <taxon>Bacillota</taxon>
        <taxon>Bacilli</taxon>
        <taxon>Bacillales</taxon>
        <taxon>Bacillaceae</taxon>
        <taxon>Bacillus</taxon>
    </lineage>
</organism>
<name>A0ABU5JZG3_9BACI</name>
<evidence type="ECO:0000256" key="1">
    <source>
        <dbReference type="ARBA" id="ARBA00023015"/>
    </source>
</evidence>
<dbReference type="SUPFAM" id="SSF46785">
    <property type="entry name" value="Winged helix' DNA-binding domain"/>
    <property type="match status" value="1"/>
</dbReference>